<feature type="coiled-coil region" evidence="1">
    <location>
        <begin position="208"/>
        <end position="235"/>
    </location>
</feature>
<proteinExistence type="predicted"/>
<evidence type="ECO:0000313" key="3">
    <source>
        <dbReference type="EMBL" id="KAH0542469.1"/>
    </source>
</evidence>
<feature type="compositionally biased region" description="Basic and acidic residues" evidence="2">
    <location>
        <begin position="90"/>
        <end position="99"/>
    </location>
</feature>
<evidence type="ECO:0000256" key="2">
    <source>
        <dbReference type="SAM" id="MobiDB-lite"/>
    </source>
</evidence>
<keyword evidence="1" id="KW-0175">Coiled coil</keyword>
<dbReference type="Proteomes" id="UP000698800">
    <property type="component" value="Unassembled WGS sequence"/>
</dbReference>
<feature type="region of interest" description="Disordered" evidence="2">
    <location>
        <begin position="67"/>
        <end position="99"/>
    </location>
</feature>
<dbReference type="EMBL" id="JAGHQL010000053">
    <property type="protein sequence ID" value="KAH0542469.1"/>
    <property type="molecule type" value="Genomic_DNA"/>
</dbReference>
<reference evidence="3" key="1">
    <citation type="submission" date="2021-03" db="EMBL/GenBank/DDBJ databases">
        <title>Comparative genomics and phylogenomic investigation of the class Geoglossomycetes provide insights into ecological specialization and systematics.</title>
        <authorList>
            <person name="Melie T."/>
            <person name="Pirro S."/>
            <person name="Miller A.N."/>
            <person name="Quandt A."/>
        </authorList>
    </citation>
    <scope>NUCLEOTIDE SEQUENCE</scope>
    <source>
        <strain evidence="3">GBOQ0MN5Z8</strain>
    </source>
</reference>
<evidence type="ECO:0000256" key="1">
    <source>
        <dbReference type="SAM" id="Coils"/>
    </source>
</evidence>
<feature type="compositionally biased region" description="Basic residues" evidence="2">
    <location>
        <begin position="68"/>
        <end position="89"/>
    </location>
</feature>
<protein>
    <submittedName>
        <fullName evidence="3">Uncharacterized protein</fullName>
    </submittedName>
</protein>
<dbReference type="AlphaFoldDB" id="A0A9P8I380"/>
<gene>
    <name evidence="3" type="ORF">FGG08_003140</name>
</gene>
<keyword evidence="4" id="KW-1185">Reference proteome</keyword>
<name>A0A9P8I380_9PEZI</name>
<dbReference type="OrthoDB" id="3430204at2759"/>
<evidence type="ECO:0000313" key="4">
    <source>
        <dbReference type="Proteomes" id="UP000698800"/>
    </source>
</evidence>
<organism evidence="3 4">
    <name type="scientific">Glutinoglossum americanum</name>
    <dbReference type="NCBI Taxonomy" id="1670608"/>
    <lineage>
        <taxon>Eukaryota</taxon>
        <taxon>Fungi</taxon>
        <taxon>Dikarya</taxon>
        <taxon>Ascomycota</taxon>
        <taxon>Pezizomycotina</taxon>
        <taxon>Geoglossomycetes</taxon>
        <taxon>Geoglossales</taxon>
        <taxon>Geoglossaceae</taxon>
        <taxon>Glutinoglossum</taxon>
    </lineage>
</organism>
<sequence>MGSASSAQVAEAFESLGGEFKVVAGIIRPVDENAATSLEVLSQDPDLSTNQVILMIRDCLIAGIKKTPSNRKQKTGKQKTRKPKTRKPKASKEPTFREPTSRETVLYNYFSGFGLEKGKIDRLVSLAGDWESQQTDILQAVEKEAPRWKKDYRLFWGKRIHSAVPLTAVAKVKHLSHEIEDLKALSPVRRRLFLVIIDETIEGEKDLLSETIDQLRDINNRYTAIEKELSKLRRGEPNNELRHEDRVRRYTEGRELLIERRTNLHNQCKPYPQGPNPRSRVVQKLANDLWGTVELSEGEREKKKQDLVNYARWGRKYSRLGSLGILLFLGDTSAVVYEREEWDDSDYKAVRSYWDDLSGIHHLCDSYSYLMENLKQGYWSLLSTDSTVQESLRSGSAPSQDVRGTLQQTEHAQTLEATTTYATGDLNIQCCHQIPITAPNPRVLPLLSEFSCSNEDIISQEAITPRSLDECAFDEGDTATSLGLRVLPVLNEFGYSDEDIISQDTTAPQFPDGCAFGGGNNVTTLDPRVLPLLSELNYSSEDIISQDTMAPRSSDECAFGGRNIVTPPDPRALLLLNELGCELEDTITPQDSRTVPFPGEMW</sequence>
<accession>A0A9P8I380</accession>
<comment type="caution">
    <text evidence="3">The sequence shown here is derived from an EMBL/GenBank/DDBJ whole genome shotgun (WGS) entry which is preliminary data.</text>
</comment>